<comment type="caution">
    <text evidence="1">The sequence shown here is derived from an EMBL/GenBank/DDBJ whole genome shotgun (WGS) entry which is preliminary data.</text>
</comment>
<organism evidence="1 2">
    <name type="scientific">Dermacentor silvarum</name>
    <name type="common">Tick</name>
    <dbReference type="NCBI Taxonomy" id="543639"/>
    <lineage>
        <taxon>Eukaryota</taxon>
        <taxon>Metazoa</taxon>
        <taxon>Ecdysozoa</taxon>
        <taxon>Arthropoda</taxon>
        <taxon>Chelicerata</taxon>
        <taxon>Arachnida</taxon>
        <taxon>Acari</taxon>
        <taxon>Parasitiformes</taxon>
        <taxon>Ixodida</taxon>
        <taxon>Ixodoidea</taxon>
        <taxon>Ixodidae</taxon>
        <taxon>Rhipicephalinae</taxon>
        <taxon>Dermacentor</taxon>
    </lineage>
</organism>
<proteinExistence type="predicted"/>
<evidence type="ECO:0000313" key="2">
    <source>
        <dbReference type="Proteomes" id="UP000821865"/>
    </source>
</evidence>
<keyword evidence="2" id="KW-1185">Reference proteome</keyword>
<gene>
    <name evidence="1" type="ORF">HPB49_001954</name>
</gene>
<name>A0ACB8C0H8_DERSI</name>
<evidence type="ECO:0000313" key="1">
    <source>
        <dbReference type="EMBL" id="KAH7932734.1"/>
    </source>
</evidence>
<reference evidence="1" key="1">
    <citation type="submission" date="2020-05" db="EMBL/GenBank/DDBJ databases">
        <title>Large-scale comparative analyses of tick genomes elucidate their genetic diversity and vector capacities.</title>
        <authorList>
            <person name="Jia N."/>
            <person name="Wang J."/>
            <person name="Shi W."/>
            <person name="Du L."/>
            <person name="Sun Y."/>
            <person name="Zhan W."/>
            <person name="Jiang J."/>
            <person name="Wang Q."/>
            <person name="Zhang B."/>
            <person name="Ji P."/>
            <person name="Sakyi L.B."/>
            <person name="Cui X."/>
            <person name="Yuan T."/>
            <person name="Jiang B."/>
            <person name="Yang W."/>
            <person name="Lam T.T.-Y."/>
            <person name="Chang Q."/>
            <person name="Ding S."/>
            <person name="Wang X."/>
            <person name="Zhu J."/>
            <person name="Ruan X."/>
            <person name="Zhao L."/>
            <person name="Wei J."/>
            <person name="Que T."/>
            <person name="Du C."/>
            <person name="Cheng J."/>
            <person name="Dai P."/>
            <person name="Han X."/>
            <person name="Huang E."/>
            <person name="Gao Y."/>
            <person name="Liu J."/>
            <person name="Shao H."/>
            <person name="Ye R."/>
            <person name="Li L."/>
            <person name="Wei W."/>
            <person name="Wang X."/>
            <person name="Wang C."/>
            <person name="Yang T."/>
            <person name="Huo Q."/>
            <person name="Li W."/>
            <person name="Guo W."/>
            <person name="Chen H."/>
            <person name="Zhou L."/>
            <person name="Ni X."/>
            <person name="Tian J."/>
            <person name="Zhou Y."/>
            <person name="Sheng Y."/>
            <person name="Liu T."/>
            <person name="Pan Y."/>
            <person name="Xia L."/>
            <person name="Li J."/>
            <person name="Zhao F."/>
            <person name="Cao W."/>
        </authorList>
    </citation>
    <scope>NUCLEOTIDE SEQUENCE</scope>
    <source>
        <strain evidence="1">Dsil-2018</strain>
    </source>
</reference>
<dbReference type="Proteomes" id="UP000821865">
    <property type="component" value="Chromosome 9"/>
</dbReference>
<accession>A0ACB8C0H8</accession>
<protein>
    <submittedName>
        <fullName evidence="1">Uncharacterized protein</fullName>
    </submittedName>
</protein>
<sequence>MPRNVVTFLWRTLYLQSIRRHYIATLIEIVVVGCLFYFLVFLRKPPNPLSKESDEADARLALVPTQVTHIVYAPQSDYNDELMIAVAGEIASRLNTTQEDDQPDNRFMNLIGRLESGAGIALSSIGAYAAMENEPMIAKSTLKKRPDLLPLKDTISVVTECEKLLNGTSTLNRMDFAKPLCLTLSEATSQSPNISLVLYAPVDAITDDMAKYELGSLPDSALSSYMEKATVFQQIIEQEHLKLQSKAHPEAEMDYNEHQGVMGLSDAEFFWGHFLTALIIGVVESAICVLIMCQAKHEGTTYAKGIDPTLLMVSFIIAQIGYSLLIILITWVFPKGGAKWSLVTERVLGKDNVTIAEIWAVMLVADAAFAFLAWYLSKVLPWSTDNPQHPLFCLQVYGYKPALNGVDMKVYESKITVLLGHNGAGKTTLMSILTGMKAPTSGVAIVCGYDVSKQRYHVRQLVSLCQQTDIFFDDMTCTENLLYFGSLKGTKKAKLVNSITETLRVVGLEDKAYSMPHQLSGGMKRRLSIAITLVSEPELLILDEPTAGMDPETRRCVWDTLQNVAKKSTLLLSSHDMEEADAIGDQIIVMANGVAVCSGSTAFLKKACGVGYKLTFTKVPKAFDLNQAMAIVHNTIPKAVVDDDKESEVSIMLGTTDPTGFSAMFKELESSLEKLGITSIGVTVASMKDVYLK</sequence>
<dbReference type="EMBL" id="CM023478">
    <property type="protein sequence ID" value="KAH7932734.1"/>
    <property type="molecule type" value="Genomic_DNA"/>
</dbReference>